<sequence length="80" mass="9109">MGKKCYRCGSENLIKVIPAKALVIPELKKEVEDGLAEVDCGCSGFQTGHRTKCRDCGFMWDYLTEQQLERQLAEKEKEQP</sequence>
<name>A0A9J6QW58_9FIRM</name>
<dbReference type="RefSeq" id="WP_148395665.1">
    <property type="nucleotide sequence ID" value="NZ_JAJAGH010000001.1"/>
</dbReference>
<accession>A0A9J6QW58</accession>
<dbReference type="AlphaFoldDB" id="A0A9J6QW58"/>
<organism evidence="1 2">
    <name type="scientific">Hominibacterium faecale</name>
    <dbReference type="NCBI Taxonomy" id="2839743"/>
    <lineage>
        <taxon>Bacteria</taxon>
        <taxon>Bacillati</taxon>
        <taxon>Bacillota</taxon>
        <taxon>Clostridia</taxon>
        <taxon>Peptostreptococcales</taxon>
        <taxon>Anaerovoracaceae</taxon>
        <taxon>Hominibacterium</taxon>
    </lineage>
</organism>
<keyword evidence="2" id="KW-1185">Reference proteome</keyword>
<evidence type="ECO:0000313" key="1">
    <source>
        <dbReference type="EMBL" id="MCU7378870.1"/>
    </source>
</evidence>
<comment type="caution">
    <text evidence="1">The sequence shown here is derived from an EMBL/GenBank/DDBJ whole genome shotgun (WGS) entry which is preliminary data.</text>
</comment>
<proteinExistence type="predicted"/>
<dbReference type="EMBL" id="JAOSHN010000004">
    <property type="protein sequence ID" value="MCU7378870.1"/>
    <property type="molecule type" value="Genomic_DNA"/>
</dbReference>
<reference evidence="1" key="1">
    <citation type="submission" date="2022-09" db="EMBL/GenBank/DDBJ databases">
        <title>Culturomic study of gut microbiota in children with autism spectrum disorder.</title>
        <authorList>
            <person name="Efimov B.A."/>
            <person name="Chaplin A.V."/>
            <person name="Sokolova S.R."/>
            <person name="Pikina A.P."/>
            <person name="Korzhanova M."/>
            <person name="Belova V."/>
            <person name="Korostin D."/>
        </authorList>
    </citation>
    <scope>NUCLEOTIDE SEQUENCE</scope>
    <source>
        <strain evidence="1">ASD5510</strain>
    </source>
</reference>
<dbReference type="Proteomes" id="UP001065549">
    <property type="component" value="Unassembled WGS sequence"/>
</dbReference>
<gene>
    <name evidence="1" type="ORF">OBO34_10940</name>
</gene>
<evidence type="ECO:0000313" key="2">
    <source>
        <dbReference type="Proteomes" id="UP001065549"/>
    </source>
</evidence>
<protein>
    <submittedName>
        <fullName evidence="1">Uncharacterized protein</fullName>
    </submittedName>
</protein>